<name>A0ABY4I8A4_CHIFI</name>
<evidence type="ECO:0008006" key="3">
    <source>
        <dbReference type="Google" id="ProtNLM"/>
    </source>
</evidence>
<proteinExistence type="predicted"/>
<evidence type="ECO:0000313" key="1">
    <source>
        <dbReference type="EMBL" id="UPK72130.1"/>
    </source>
</evidence>
<gene>
    <name evidence="1" type="ORF">MYF79_12625</name>
</gene>
<reference evidence="1 2" key="1">
    <citation type="submission" date="2022-04" db="EMBL/GenBank/DDBJ databases">
        <title>The arsenic-methylating capacity of Chitinophaga filiformis YT5 during chitin decomposition.</title>
        <authorList>
            <person name="Chen G."/>
            <person name="Liang Y."/>
        </authorList>
    </citation>
    <scope>NUCLEOTIDE SEQUENCE [LARGE SCALE GENOMIC DNA]</scope>
    <source>
        <strain evidence="1 2">YT5</strain>
    </source>
</reference>
<dbReference type="RefSeq" id="WP_247814214.1">
    <property type="nucleotide sequence ID" value="NZ_CP095855.1"/>
</dbReference>
<dbReference type="PROSITE" id="PS51257">
    <property type="entry name" value="PROKAR_LIPOPROTEIN"/>
    <property type="match status" value="1"/>
</dbReference>
<evidence type="ECO:0000313" key="2">
    <source>
        <dbReference type="Proteomes" id="UP000830198"/>
    </source>
</evidence>
<dbReference type="EMBL" id="CP095855">
    <property type="protein sequence ID" value="UPK72130.1"/>
    <property type="molecule type" value="Genomic_DNA"/>
</dbReference>
<keyword evidence="2" id="KW-1185">Reference proteome</keyword>
<sequence>MKKETLIQLFGILLITLMTACAKPSYFGTTYPPTSNVDVYLDKADIRKQYTTMGSTTIEKGFGSIEATQQKVIEMGKAKGADGVIMTLTEEVVVTQQNGTAIASKTKKDKVIANSSSQTRDIKETKIIATFIKYNQ</sequence>
<dbReference type="Proteomes" id="UP000830198">
    <property type="component" value="Chromosome"/>
</dbReference>
<organism evidence="1 2">
    <name type="scientific">Chitinophaga filiformis</name>
    <name type="common">Myxococcus filiformis</name>
    <name type="synonym">Flexibacter filiformis</name>
    <dbReference type="NCBI Taxonomy" id="104663"/>
    <lineage>
        <taxon>Bacteria</taxon>
        <taxon>Pseudomonadati</taxon>
        <taxon>Bacteroidota</taxon>
        <taxon>Chitinophagia</taxon>
        <taxon>Chitinophagales</taxon>
        <taxon>Chitinophagaceae</taxon>
        <taxon>Chitinophaga</taxon>
    </lineage>
</organism>
<protein>
    <recommendedName>
        <fullName evidence="3">Heavy-metal-binding</fullName>
    </recommendedName>
</protein>
<accession>A0ABY4I8A4</accession>